<gene>
    <name evidence="2" type="ORF">ACFR9U_10280</name>
</gene>
<dbReference type="EMBL" id="JBHUDJ010000003">
    <property type="protein sequence ID" value="MFD1587373.1"/>
    <property type="molecule type" value="Genomic_DNA"/>
</dbReference>
<name>A0ABD6CC52_9EURY</name>
<keyword evidence="3" id="KW-1185">Reference proteome</keyword>
<accession>A0ABD6CC52</accession>
<dbReference type="PANTHER" id="PTHR30632">
    <property type="entry name" value="MOLYBDATE-BINDING PERIPLASMIC PROTEIN"/>
    <property type="match status" value="1"/>
</dbReference>
<dbReference type="InterPro" id="IPR050682">
    <property type="entry name" value="ModA/WtpA"/>
</dbReference>
<comment type="caution">
    <text evidence="2">The sequence shown here is derived from an EMBL/GenBank/DDBJ whole genome shotgun (WGS) entry which is preliminary data.</text>
</comment>
<proteinExistence type="inferred from homology"/>
<protein>
    <submittedName>
        <fullName evidence="2">Extracellular solute-binding protein</fullName>
    </submittedName>
</protein>
<organism evidence="2 3">
    <name type="scientific">Halorientalis brevis</name>
    <dbReference type="NCBI Taxonomy" id="1126241"/>
    <lineage>
        <taxon>Archaea</taxon>
        <taxon>Methanobacteriati</taxon>
        <taxon>Methanobacteriota</taxon>
        <taxon>Stenosarchaea group</taxon>
        <taxon>Halobacteria</taxon>
        <taxon>Halobacteriales</taxon>
        <taxon>Haloarculaceae</taxon>
        <taxon>Halorientalis</taxon>
    </lineage>
</organism>
<dbReference type="Gene3D" id="3.40.190.10">
    <property type="entry name" value="Periplasmic binding protein-like II"/>
    <property type="match status" value="2"/>
</dbReference>
<evidence type="ECO:0000313" key="2">
    <source>
        <dbReference type="EMBL" id="MFD1587373.1"/>
    </source>
</evidence>
<evidence type="ECO:0000256" key="1">
    <source>
        <dbReference type="ARBA" id="ARBA00009438"/>
    </source>
</evidence>
<comment type="similarity">
    <text evidence="1">Belongs to the bacterial solute-binding protein 1 family. WtpA subfamily.</text>
</comment>
<dbReference type="AlphaFoldDB" id="A0ABD6CC52"/>
<sequence length="285" mass="30322">MELSRRALLGTIGGATIAGVTGVTLYGEVGRETEDRTTALVAGSLLAVANEVPGATVEAHGSAAVRRLILDGHRDPDAVALADPTLFEGISSDATLFATNSLVLAYNPESDVADDIRRDWQAAVQDPDVGVGRTDPDLDPLGYRTVMALELAANRTDIDADRVLANATTVPETDLLNVLEGGELDAAFAYRNMAVQRDLPAVSLPTWMNFSDPEAADQYGQVTYDLGDKTVRGAPIRYGATALTEAGQSWIERLVTGTERLERMGFSVPQSYPDRDRSVATVGGE</sequence>
<dbReference type="SUPFAM" id="SSF53850">
    <property type="entry name" value="Periplasmic binding protein-like II"/>
    <property type="match status" value="1"/>
</dbReference>
<dbReference type="PANTHER" id="PTHR30632:SF16">
    <property type="entry name" value="MOLYBDATE_TUNGSTATE-BINDING PROTEIN WTPA"/>
    <property type="match status" value="1"/>
</dbReference>
<reference evidence="2 3" key="1">
    <citation type="journal article" date="2019" name="Int. J. Syst. Evol. Microbiol.">
        <title>The Global Catalogue of Microorganisms (GCM) 10K type strain sequencing project: providing services to taxonomists for standard genome sequencing and annotation.</title>
        <authorList>
            <consortium name="The Broad Institute Genomics Platform"/>
            <consortium name="The Broad Institute Genome Sequencing Center for Infectious Disease"/>
            <person name="Wu L."/>
            <person name="Ma J."/>
        </authorList>
    </citation>
    <scope>NUCLEOTIDE SEQUENCE [LARGE SCALE GENOMIC DNA]</scope>
    <source>
        <strain evidence="2 3">CGMCC 1.12125</strain>
    </source>
</reference>
<dbReference type="CDD" id="cd13540">
    <property type="entry name" value="PBP2_ModA_WtpA"/>
    <property type="match status" value="1"/>
</dbReference>
<dbReference type="Pfam" id="PF13531">
    <property type="entry name" value="SBP_bac_11"/>
    <property type="match status" value="1"/>
</dbReference>
<dbReference type="Proteomes" id="UP001597119">
    <property type="component" value="Unassembled WGS sequence"/>
</dbReference>
<evidence type="ECO:0000313" key="3">
    <source>
        <dbReference type="Proteomes" id="UP001597119"/>
    </source>
</evidence>
<dbReference type="RefSeq" id="WP_247373750.1">
    <property type="nucleotide sequence ID" value="NZ_JALLGV010000001.1"/>
</dbReference>